<comment type="subunit">
    <text evidence="8">Homodimer.</text>
</comment>
<feature type="binding site" evidence="8 10">
    <location>
        <position position="135"/>
    </location>
    <ligand>
        <name>substrate</name>
    </ligand>
</feature>
<dbReference type="PANTHER" id="PTHR43013:SF1">
    <property type="entry name" value="GLUTAMYL-TRNA REDUCTASE"/>
    <property type="match status" value="1"/>
</dbReference>
<gene>
    <name evidence="8" type="primary">hemA</name>
    <name evidence="17" type="ORF">SAMN05660226_03469</name>
</gene>
<feature type="domain" description="Quinate/shikimate 5-dehydrogenase/glutamyl-tRNA reductase" evidence="15">
    <location>
        <begin position="194"/>
        <end position="319"/>
    </location>
</feature>
<dbReference type="Proteomes" id="UP000190541">
    <property type="component" value="Unassembled WGS sequence"/>
</dbReference>
<reference evidence="17 18" key="1">
    <citation type="submission" date="2017-02" db="EMBL/GenBank/DDBJ databases">
        <authorList>
            <person name="Peterson S.W."/>
        </authorList>
    </citation>
    <scope>NUCLEOTIDE SEQUENCE [LARGE SCALE GENOMIC DNA]</scope>
    <source>
        <strain evidence="17 18">DSM 22899</strain>
    </source>
</reference>
<feature type="active site" description="Nucleophile" evidence="8 9">
    <location>
        <position position="62"/>
    </location>
</feature>
<dbReference type="Gene3D" id="3.40.50.720">
    <property type="entry name" value="NAD(P)-binding Rossmann-like Domain"/>
    <property type="match status" value="1"/>
</dbReference>
<evidence type="ECO:0000313" key="17">
    <source>
        <dbReference type="EMBL" id="SKB85534.1"/>
    </source>
</evidence>
<comment type="function">
    <text evidence="8">Catalyzes the NADPH-dependent reduction of glutamyl-tRNA(Glu) to glutamate 1-semialdehyde (GSA).</text>
</comment>
<comment type="miscellaneous">
    <text evidence="8">During catalysis, the active site Cys acts as a nucleophile attacking the alpha-carbonyl group of tRNA-bound glutamate with the formation of a thioester intermediate between enzyme and glutamate, and the concomitant release of tRNA(Glu). The thioester intermediate is finally reduced by direct hydride transfer from NADPH, to form the product GSA.</text>
</comment>
<evidence type="ECO:0000259" key="15">
    <source>
        <dbReference type="Pfam" id="PF01488"/>
    </source>
</evidence>
<comment type="catalytic activity">
    <reaction evidence="7 8 13">
        <text>(S)-4-amino-5-oxopentanoate + tRNA(Glu) + NADP(+) = L-glutamyl-tRNA(Glu) + NADPH + H(+)</text>
        <dbReference type="Rhea" id="RHEA:12344"/>
        <dbReference type="Rhea" id="RHEA-COMP:9663"/>
        <dbReference type="Rhea" id="RHEA-COMP:9680"/>
        <dbReference type="ChEBI" id="CHEBI:15378"/>
        <dbReference type="ChEBI" id="CHEBI:57501"/>
        <dbReference type="ChEBI" id="CHEBI:57783"/>
        <dbReference type="ChEBI" id="CHEBI:58349"/>
        <dbReference type="ChEBI" id="CHEBI:78442"/>
        <dbReference type="ChEBI" id="CHEBI:78520"/>
        <dbReference type="EC" id="1.2.1.70"/>
    </reaction>
</comment>
<evidence type="ECO:0000256" key="13">
    <source>
        <dbReference type="RuleBase" id="RU000584"/>
    </source>
</evidence>
<dbReference type="InterPro" id="IPR006151">
    <property type="entry name" value="Shikm_DH/Glu-tRNA_Rdtase"/>
</dbReference>
<evidence type="ECO:0000256" key="2">
    <source>
        <dbReference type="ARBA" id="ARBA00005916"/>
    </source>
</evidence>
<dbReference type="Pfam" id="PF01488">
    <property type="entry name" value="Shikimate_DH"/>
    <property type="match status" value="1"/>
</dbReference>
<dbReference type="GO" id="GO:0008883">
    <property type="term" value="F:glutamyl-tRNA reductase activity"/>
    <property type="evidence" value="ECO:0007669"/>
    <property type="project" value="UniProtKB-UniRule"/>
</dbReference>
<dbReference type="InterPro" id="IPR036291">
    <property type="entry name" value="NAD(P)-bd_dom_sf"/>
</dbReference>
<evidence type="ECO:0000256" key="9">
    <source>
        <dbReference type="PIRSR" id="PIRSR000445-1"/>
    </source>
</evidence>
<dbReference type="EC" id="1.2.1.70" evidence="3 8"/>
<keyword evidence="6 8" id="KW-0627">Porphyrin biosynthesis</keyword>
<dbReference type="GO" id="GO:0050661">
    <property type="term" value="F:NADP binding"/>
    <property type="evidence" value="ECO:0007669"/>
    <property type="project" value="InterPro"/>
</dbReference>
<dbReference type="InterPro" id="IPR036343">
    <property type="entry name" value="GluRdtase_N_sf"/>
</dbReference>
<feature type="domain" description="Tetrapyrrole biosynthesis glutamyl-tRNA reductase dimerisation" evidence="14">
    <location>
        <begin position="334"/>
        <end position="413"/>
    </location>
</feature>
<protein>
    <recommendedName>
        <fullName evidence="3 8">Glutamyl-tRNA reductase</fullName>
        <shortName evidence="8">GluTR</shortName>
        <ecNumber evidence="3 8">1.2.1.70</ecNumber>
    </recommendedName>
</protein>
<dbReference type="InterPro" id="IPR015896">
    <property type="entry name" value="4pyrrol_synth_GluRdtase_dimer"/>
</dbReference>
<dbReference type="NCBIfam" id="TIGR01035">
    <property type="entry name" value="hemA"/>
    <property type="match status" value="1"/>
</dbReference>
<dbReference type="SUPFAM" id="SSF51735">
    <property type="entry name" value="NAD(P)-binding Rossmann-fold domains"/>
    <property type="match status" value="1"/>
</dbReference>
<evidence type="ECO:0000256" key="7">
    <source>
        <dbReference type="ARBA" id="ARBA00047464"/>
    </source>
</evidence>
<dbReference type="InterPro" id="IPR018214">
    <property type="entry name" value="GluRdtase_CS"/>
</dbReference>
<name>A0A1T5ENM8_9SPHI</name>
<accession>A0A1T5ENM8</accession>
<evidence type="ECO:0000313" key="18">
    <source>
        <dbReference type="Proteomes" id="UP000190541"/>
    </source>
</evidence>
<organism evidence="17 18">
    <name type="scientific">Parapedobacter luteus</name>
    <dbReference type="NCBI Taxonomy" id="623280"/>
    <lineage>
        <taxon>Bacteria</taxon>
        <taxon>Pseudomonadati</taxon>
        <taxon>Bacteroidota</taxon>
        <taxon>Sphingobacteriia</taxon>
        <taxon>Sphingobacteriales</taxon>
        <taxon>Sphingobacteriaceae</taxon>
        <taxon>Parapedobacter</taxon>
    </lineage>
</organism>
<evidence type="ECO:0000256" key="6">
    <source>
        <dbReference type="ARBA" id="ARBA00023244"/>
    </source>
</evidence>
<dbReference type="STRING" id="623280.SAMN05660226_03469"/>
<evidence type="ECO:0000259" key="16">
    <source>
        <dbReference type="Pfam" id="PF05201"/>
    </source>
</evidence>
<keyword evidence="4 8" id="KW-0521">NADP</keyword>
<dbReference type="SUPFAM" id="SSF69742">
    <property type="entry name" value="Glutamyl tRNA-reductase catalytic, N-terminal domain"/>
    <property type="match status" value="1"/>
</dbReference>
<dbReference type="InterPro" id="IPR015895">
    <property type="entry name" value="4pyrrol_synth_GluRdtase_N"/>
</dbReference>
<dbReference type="InterPro" id="IPR000343">
    <property type="entry name" value="4pyrrol_synth_GluRdtase"/>
</dbReference>
<feature type="binding site" evidence="8 10">
    <location>
        <position position="124"/>
    </location>
    <ligand>
        <name>substrate</name>
    </ligand>
</feature>
<dbReference type="Pfam" id="PF00745">
    <property type="entry name" value="GlutR_dimer"/>
    <property type="match status" value="1"/>
</dbReference>
<evidence type="ECO:0000259" key="14">
    <source>
        <dbReference type="Pfam" id="PF00745"/>
    </source>
</evidence>
<evidence type="ECO:0000256" key="1">
    <source>
        <dbReference type="ARBA" id="ARBA00005059"/>
    </source>
</evidence>
<evidence type="ECO:0000256" key="8">
    <source>
        <dbReference type="HAMAP-Rule" id="MF_00087"/>
    </source>
</evidence>
<feature type="binding site" evidence="8 11">
    <location>
        <begin position="203"/>
        <end position="208"/>
    </location>
    <ligand>
        <name>NADP(+)</name>
        <dbReference type="ChEBI" id="CHEBI:58349"/>
    </ligand>
</feature>
<proteinExistence type="inferred from homology"/>
<evidence type="ECO:0000256" key="5">
    <source>
        <dbReference type="ARBA" id="ARBA00023002"/>
    </source>
</evidence>
<dbReference type="AlphaFoldDB" id="A0A1T5ENM8"/>
<evidence type="ECO:0000256" key="3">
    <source>
        <dbReference type="ARBA" id="ARBA00012970"/>
    </source>
</evidence>
<comment type="pathway">
    <text evidence="1 8 13">Porphyrin-containing compound metabolism; protoporphyrin-IX biosynthesis; 5-aminolevulinate from L-glutamyl-tRNA(Glu): step 1/2.</text>
</comment>
<dbReference type="HAMAP" id="MF_00087">
    <property type="entry name" value="Glu_tRNA_reductase"/>
    <property type="match status" value="1"/>
</dbReference>
<sequence length="424" mass="48566">MLPEISEHSTTLKNLKVIAFTHKHVDLKDLGNLVICNEELESRLINLKNSFDIPEIFYIGTCNRVEFVFYGAHELKPAFVKEFMHKLNFCVPSERLECFLGQVTTYEGLDALNHLLRMSCSLESLVVGEKEILAQVRKAYERCRQSGFTGDFLRLVMNRLVKTAKEVYTHTRISRNPVSVVSLAYRKLREMKLHENPRILIIGAGETNQNIAKYLQKHRFSNFVVFNRTLANALALSTELNAKAYPLSELAHYKGGFDIMITCTGAPEAIVDTTLYQSLLNGETDKKVIVDLAIPNDVHPDVLQHYPTHYIEVSSLQAIASKNLQERYEELAHAERIIAENIREFIPILKQRRVELAMREVPEKVKEIRSFALNEVFASEVNALDANSRQVLEKVIDYMEKKYIKVPMVMAKDILVKTNQIDIN</sequence>
<dbReference type="PANTHER" id="PTHR43013">
    <property type="entry name" value="GLUTAMYL-TRNA REDUCTASE"/>
    <property type="match status" value="1"/>
</dbReference>
<comment type="similarity">
    <text evidence="2 8 13">Belongs to the glutamyl-tRNA reductase family.</text>
</comment>
<feature type="domain" description="Glutamyl-tRNA reductase N-terminal" evidence="16">
    <location>
        <begin position="18"/>
        <end position="171"/>
    </location>
</feature>
<dbReference type="PIRSF" id="PIRSF000445">
    <property type="entry name" value="4pyrrol_synth_GluRdtase"/>
    <property type="match status" value="1"/>
</dbReference>
<feature type="binding site" evidence="8 10">
    <location>
        <begin position="129"/>
        <end position="131"/>
    </location>
    <ligand>
        <name>substrate</name>
    </ligand>
</feature>
<dbReference type="UniPathway" id="UPA00251">
    <property type="reaction ID" value="UER00316"/>
</dbReference>
<dbReference type="EMBL" id="FUYS01000010">
    <property type="protein sequence ID" value="SKB85534.1"/>
    <property type="molecule type" value="Genomic_DNA"/>
</dbReference>
<dbReference type="SUPFAM" id="SSF69075">
    <property type="entry name" value="Glutamyl tRNA-reductase dimerization domain"/>
    <property type="match status" value="1"/>
</dbReference>
<evidence type="ECO:0000256" key="10">
    <source>
        <dbReference type="PIRSR" id="PIRSR000445-2"/>
    </source>
</evidence>
<keyword evidence="18" id="KW-1185">Reference proteome</keyword>
<feature type="binding site" evidence="8 10">
    <location>
        <begin position="61"/>
        <end position="64"/>
    </location>
    <ligand>
        <name>substrate</name>
    </ligand>
</feature>
<evidence type="ECO:0000256" key="11">
    <source>
        <dbReference type="PIRSR" id="PIRSR000445-3"/>
    </source>
</evidence>
<dbReference type="Gene3D" id="3.30.460.30">
    <property type="entry name" value="Glutamyl-tRNA reductase, N-terminal domain"/>
    <property type="match status" value="1"/>
</dbReference>
<evidence type="ECO:0000256" key="12">
    <source>
        <dbReference type="PIRSR" id="PIRSR000445-4"/>
    </source>
</evidence>
<dbReference type="PROSITE" id="PS00747">
    <property type="entry name" value="GLUTR"/>
    <property type="match status" value="1"/>
</dbReference>
<feature type="site" description="Important for activity" evidence="8 12">
    <location>
        <position position="114"/>
    </location>
</feature>
<comment type="domain">
    <text evidence="8">Possesses an unusual extended V-shaped dimeric structure with each monomer consisting of three distinct domains arranged along a curved 'spinal' alpha-helix. The N-terminal catalytic domain specifically recognizes the glutamate moiety of the substrate. The second domain is the NADPH-binding domain, and the third C-terminal domain is responsible for dimerization.</text>
</comment>
<dbReference type="InterPro" id="IPR036453">
    <property type="entry name" value="GluRdtase_dimer_dom_sf"/>
</dbReference>
<evidence type="ECO:0000256" key="4">
    <source>
        <dbReference type="ARBA" id="ARBA00022857"/>
    </source>
</evidence>
<dbReference type="Pfam" id="PF05201">
    <property type="entry name" value="GlutR_N"/>
    <property type="match status" value="1"/>
</dbReference>
<dbReference type="GO" id="GO:0019353">
    <property type="term" value="P:protoporphyrinogen IX biosynthetic process from glutamate"/>
    <property type="evidence" value="ECO:0007669"/>
    <property type="project" value="TreeGrafter"/>
</dbReference>
<keyword evidence="5 8" id="KW-0560">Oxidoreductase</keyword>